<protein>
    <recommendedName>
        <fullName evidence="7">Thioredoxin domain-containing protein</fullName>
    </recommendedName>
</protein>
<reference evidence="5 6" key="1">
    <citation type="journal article" date="2018" name="ISME J.">
        <title>Endosymbiont genomes yield clues of tubeworm success.</title>
        <authorList>
            <person name="Li Y."/>
            <person name="Liles M.R."/>
            <person name="Halanych K.M."/>
        </authorList>
    </citation>
    <scope>NUCLEOTIDE SEQUENCE [LARGE SCALE GENOMIC DNA]</scope>
    <source>
        <strain evidence="5">A1462</strain>
    </source>
</reference>
<dbReference type="InterPro" id="IPR006127">
    <property type="entry name" value="ZnuA-like"/>
</dbReference>
<keyword evidence="6" id="KW-1185">Reference proteome</keyword>
<dbReference type="Proteomes" id="UP000254771">
    <property type="component" value="Unassembled WGS sequence"/>
</dbReference>
<accession>A0A370DGV2</accession>
<feature type="binding site" evidence="2">
    <location>
        <position position="355"/>
    </location>
    <ligand>
        <name>Cu cation</name>
        <dbReference type="ChEBI" id="CHEBI:23378"/>
    </ligand>
</feature>
<dbReference type="InterPro" id="IPR036249">
    <property type="entry name" value="Thioredoxin-like_sf"/>
</dbReference>
<evidence type="ECO:0000256" key="3">
    <source>
        <dbReference type="PIRSR" id="PIRSR603782-2"/>
    </source>
</evidence>
<feature type="signal peptide" evidence="4">
    <location>
        <begin position="1"/>
        <end position="25"/>
    </location>
</feature>
<evidence type="ECO:0000313" key="6">
    <source>
        <dbReference type="Proteomes" id="UP000254771"/>
    </source>
</evidence>
<feature type="binding site" evidence="2">
    <location>
        <position position="442"/>
    </location>
    <ligand>
        <name>Cu cation</name>
        <dbReference type="ChEBI" id="CHEBI:23378"/>
    </ligand>
</feature>
<dbReference type="EMBL" id="QFXE01000018">
    <property type="protein sequence ID" value="RDH83557.1"/>
    <property type="molecule type" value="Genomic_DNA"/>
</dbReference>
<proteinExistence type="inferred from homology"/>
<dbReference type="GO" id="GO:0046872">
    <property type="term" value="F:metal ion binding"/>
    <property type="evidence" value="ECO:0007669"/>
    <property type="project" value="UniProtKB-KW"/>
</dbReference>
<evidence type="ECO:0000256" key="4">
    <source>
        <dbReference type="SAM" id="SignalP"/>
    </source>
</evidence>
<dbReference type="AlphaFoldDB" id="A0A370DGV2"/>
<dbReference type="CDD" id="cd02968">
    <property type="entry name" value="SCO"/>
    <property type="match status" value="1"/>
</dbReference>
<comment type="caution">
    <text evidence="5">The sequence shown here is derived from an EMBL/GenBank/DDBJ whole genome shotgun (WGS) entry which is preliminary data.</text>
</comment>
<feature type="chain" id="PRO_5016934698" description="Thioredoxin domain-containing protein" evidence="4">
    <location>
        <begin position="26"/>
        <end position="477"/>
    </location>
</feature>
<dbReference type="FunFam" id="3.40.30.10:FF:000013">
    <property type="entry name" value="Blast:Protein SCO1 homolog, mitochondrial"/>
    <property type="match status" value="1"/>
</dbReference>
<dbReference type="GO" id="GO:0030001">
    <property type="term" value="P:metal ion transport"/>
    <property type="evidence" value="ECO:0007669"/>
    <property type="project" value="InterPro"/>
</dbReference>
<dbReference type="Pfam" id="PF01297">
    <property type="entry name" value="ZnuA"/>
    <property type="match status" value="1"/>
</dbReference>
<dbReference type="SUPFAM" id="SSF53807">
    <property type="entry name" value="Helical backbone' metal receptor"/>
    <property type="match status" value="1"/>
</dbReference>
<comment type="similarity">
    <text evidence="1">Belongs to the SCO1/2 family.</text>
</comment>
<evidence type="ECO:0000313" key="5">
    <source>
        <dbReference type="EMBL" id="RDH83557.1"/>
    </source>
</evidence>
<keyword evidence="2" id="KW-0479">Metal-binding</keyword>
<keyword evidence="4" id="KW-0732">Signal</keyword>
<dbReference type="InterPro" id="IPR003782">
    <property type="entry name" value="SCO1/SenC"/>
</dbReference>
<dbReference type="Pfam" id="PF02630">
    <property type="entry name" value="SCO1-SenC"/>
    <property type="match status" value="1"/>
</dbReference>
<evidence type="ECO:0000256" key="1">
    <source>
        <dbReference type="ARBA" id="ARBA00010996"/>
    </source>
</evidence>
<sequence length="477" mass="53352">MWFKRYVLPLCVAFGLIFSGQTLLADDSFDVVVSIKPIHSIVAGLMEGTKGPQLLVTGEQSPLVFKPTDQQKHAMQAADLVIWVGSELEGHLSESIAALEPQVRVIELLSSNNMKILPSRGDDVKRDPFFWLDDRNIIILLDDLTRLLEEADPLRTHIYQQNRRKLMQRLTRLDREYEYGYRGLKAGLGVQYYDTLHYFEQAYALTVLEHVGISPGQPGDAASLFKVRQRIVDGEAVCLLTEAGMPAEHAGLLTQGQEVNVGRLDSLGINLKPGPDLYFQLMDHNTDTIKRCLNADMGAADQARIDADSGGIPDQDGIGGRFILTDHLGGTLTEDDMRGGYHLLYFGYTYCPDVCPTTLQVLSLALDELGEKAKLIQPYFITIDPERDSVKVMRNYVEYFDPRLIGVTGSKSMIERVATQFKVKYEKVEEEVADPDLYVMDHSASLYLLGPDGRFIKKYVYGITAEQLAQGLLEVLP</sequence>
<dbReference type="Gene3D" id="3.40.50.1980">
    <property type="entry name" value="Nitrogenase molybdenum iron protein domain"/>
    <property type="match status" value="2"/>
</dbReference>
<feature type="disulfide bond" description="Redox-active" evidence="3">
    <location>
        <begin position="351"/>
        <end position="355"/>
    </location>
</feature>
<keyword evidence="3" id="KW-1015">Disulfide bond</keyword>
<dbReference type="Gene3D" id="3.40.30.10">
    <property type="entry name" value="Glutaredoxin"/>
    <property type="match status" value="1"/>
</dbReference>
<dbReference type="SUPFAM" id="SSF52833">
    <property type="entry name" value="Thioredoxin-like"/>
    <property type="match status" value="1"/>
</dbReference>
<organism evidence="5 6">
    <name type="scientific">endosymbiont of Escarpia spicata</name>
    <dbReference type="NCBI Taxonomy" id="2200908"/>
    <lineage>
        <taxon>Bacteria</taxon>
        <taxon>Pseudomonadati</taxon>
        <taxon>Pseudomonadota</taxon>
        <taxon>Gammaproteobacteria</taxon>
        <taxon>sulfur-oxidizing symbionts</taxon>
    </lineage>
</organism>
<dbReference type="PANTHER" id="PTHR12151">
    <property type="entry name" value="ELECTRON TRANSPORT PROTIN SCO1/SENC FAMILY MEMBER"/>
    <property type="match status" value="1"/>
</dbReference>
<evidence type="ECO:0008006" key="7">
    <source>
        <dbReference type="Google" id="ProtNLM"/>
    </source>
</evidence>
<evidence type="ECO:0000256" key="2">
    <source>
        <dbReference type="PIRSR" id="PIRSR603782-1"/>
    </source>
</evidence>
<feature type="binding site" evidence="2">
    <location>
        <position position="351"/>
    </location>
    <ligand>
        <name>Cu cation</name>
        <dbReference type="ChEBI" id="CHEBI:23378"/>
    </ligand>
</feature>
<name>A0A370DGV2_9GAMM</name>
<keyword evidence="2" id="KW-0186">Copper</keyword>
<gene>
    <name evidence="5" type="ORF">DIZ78_13630</name>
</gene>
<dbReference type="PANTHER" id="PTHR12151:SF25">
    <property type="entry name" value="LINALOOL DEHYDRATASE_ISOMERASE DOMAIN-CONTAINING PROTEIN"/>
    <property type="match status" value="1"/>
</dbReference>